<dbReference type="Proteomes" id="UP000194127">
    <property type="component" value="Unassembled WGS sequence"/>
</dbReference>
<evidence type="ECO:0000313" key="2">
    <source>
        <dbReference type="EMBL" id="OSX62264.1"/>
    </source>
</evidence>
<feature type="region of interest" description="Disordered" evidence="1">
    <location>
        <begin position="1"/>
        <end position="22"/>
    </location>
</feature>
<dbReference type="Gene3D" id="3.40.50.1000">
    <property type="entry name" value="HAD superfamily/HAD-like"/>
    <property type="match status" value="1"/>
</dbReference>
<dbReference type="EMBL" id="KZ110597">
    <property type="protein sequence ID" value="OSX62264.1"/>
    <property type="molecule type" value="Genomic_DNA"/>
</dbReference>
<name>A0A1X6N0Y8_9APHY</name>
<evidence type="ECO:0000313" key="3">
    <source>
        <dbReference type="Proteomes" id="UP000194127"/>
    </source>
</evidence>
<dbReference type="AlphaFoldDB" id="A0A1X6N0Y8"/>
<evidence type="ECO:0000256" key="1">
    <source>
        <dbReference type="SAM" id="MobiDB-lite"/>
    </source>
</evidence>
<dbReference type="SUPFAM" id="SSF56784">
    <property type="entry name" value="HAD-like"/>
    <property type="match status" value="1"/>
</dbReference>
<dbReference type="OrthoDB" id="2754172at2759"/>
<dbReference type="RefSeq" id="XP_024339058.1">
    <property type="nucleotide sequence ID" value="XM_024483300.1"/>
</dbReference>
<gene>
    <name evidence="2" type="ORF">POSPLADRAFT_1106977</name>
</gene>
<feature type="compositionally biased region" description="Polar residues" evidence="1">
    <location>
        <begin position="1"/>
        <end position="14"/>
    </location>
</feature>
<reference evidence="2 3" key="1">
    <citation type="submission" date="2017-04" db="EMBL/GenBank/DDBJ databases">
        <title>Genome Sequence of the Model Brown-Rot Fungus Postia placenta SB12.</title>
        <authorList>
            <consortium name="DOE Joint Genome Institute"/>
            <person name="Gaskell J."/>
            <person name="Kersten P."/>
            <person name="Larrondo L.F."/>
            <person name="Canessa P."/>
            <person name="Martinez D."/>
            <person name="Hibbett D."/>
            <person name="Schmoll M."/>
            <person name="Kubicek C.P."/>
            <person name="Martinez A.T."/>
            <person name="Yadav J."/>
            <person name="Master E."/>
            <person name="Magnuson J.K."/>
            <person name="James T."/>
            <person name="Yaver D."/>
            <person name="Berka R."/>
            <person name="Labutti K."/>
            <person name="Lipzen A."/>
            <person name="Aerts A."/>
            <person name="Barry K."/>
            <person name="Henrissat B."/>
            <person name="Blanchette R."/>
            <person name="Grigoriev I."/>
            <person name="Cullen D."/>
        </authorList>
    </citation>
    <scope>NUCLEOTIDE SEQUENCE [LARGE SCALE GENOMIC DNA]</scope>
    <source>
        <strain evidence="2 3">MAD-698-R-SB12</strain>
    </source>
</reference>
<feature type="non-terminal residue" evidence="2">
    <location>
        <position position="238"/>
    </location>
</feature>
<dbReference type="Gene3D" id="1.10.150.750">
    <property type="match status" value="1"/>
</dbReference>
<organism evidence="2 3">
    <name type="scientific">Postia placenta MAD-698-R-SB12</name>
    <dbReference type="NCBI Taxonomy" id="670580"/>
    <lineage>
        <taxon>Eukaryota</taxon>
        <taxon>Fungi</taxon>
        <taxon>Dikarya</taxon>
        <taxon>Basidiomycota</taxon>
        <taxon>Agaricomycotina</taxon>
        <taxon>Agaricomycetes</taxon>
        <taxon>Polyporales</taxon>
        <taxon>Adustoporiaceae</taxon>
        <taxon>Rhodonia</taxon>
    </lineage>
</organism>
<dbReference type="InterPro" id="IPR036412">
    <property type="entry name" value="HAD-like_sf"/>
</dbReference>
<dbReference type="InterPro" id="IPR023214">
    <property type="entry name" value="HAD_sf"/>
</dbReference>
<accession>A0A1X6N0Y8</accession>
<proteinExistence type="predicted"/>
<keyword evidence="3" id="KW-1185">Reference proteome</keyword>
<protein>
    <submittedName>
        <fullName evidence="2">Uncharacterized protein</fullName>
    </submittedName>
</protein>
<sequence>MQAQEGSAGGNTISQDDEDDKHRLDESSFERFWSKAWSEALRFRKKEWGFKTMKLRSSGGDEVVQDNWGAFSKDRNDVEYLHDPFKDLPLSEEPSIYRDLAIYDQARFLIAPVARPPVVVGEIKVVVFDLYGVILDRQEGLRRALRTFLPLDTHEHDVDKLVGIYLEIEAHRVHGAPDISGNKLVHAVLDDTLRAVGLCPTDDTIQSARDAILPVPYTDVSDALNTLRARGYQLLCMY</sequence>
<dbReference type="GeneID" id="36328249"/>